<keyword evidence="5 7" id="KW-1133">Transmembrane helix</keyword>
<dbReference type="CDD" id="cd06261">
    <property type="entry name" value="TM_PBP2"/>
    <property type="match status" value="1"/>
</dbReference>
<dbReference type="AlphaFoldDB" id="A0A060HU95"/>
<evidence type="ECO:0000259" key="8">
    <source>
        <dbReference type="PROSITE" id="PS50928"/>
    </source>
</evidence>
<evidence type="ECO:0000256" key="2">
    <source>
        <dbReference type="ARBA" id="ARBA00022448"/>
    </source>
</evidence>
<dbReference type="KEGG" id="nvn:NVIE_024170"/>
<evidence type="ECO:0000256" key="5">
    <source>
        <dbReference type="ARBA" id="ARBA00022989"/>
    </source>
</evidence>
<feature type="transmembrane region" description="Helical" evidence="7">
    <location>
        <begin position="81"/>
        <end position="103"/>
    </location>
</feature>
<dbReference type="GO" id="GO:0055085">
    <property type="term" value="P:transmembrane transport"/>
    <property type="evidence" value="ECO:0007669"/>
    <property type="project" value="InterPro"/>
</dbReference>
<organism evidence="9 10">
    <name type="scientific">Nitrososphaera viennensis EN76</name>
    <dbReference type="NCBI Taxonomy" id="926571"/>
    <lineage>
        <taxon>Archaea</taxon>
        <taxon>Nitrososphaerota</taxon>
        <taxon>Nitrososphaeria</taxon>
        <taxon>Nitrososphaerales</taxon>
        <taxon>Nitrososphaeraceae</taxon>
        <taxon>Nitrososphaera</taxon>
    </lineage>
</organism>
<dbReference type="GO" id="GO:0005886">
    <property type="term" value="C:plasma membrane"/>
    <property type="evidence" value="ECO:0007669"/>
    <property type="project" value="UniProtKB-SubCell"/>
</dbReference>
<feature type="transmembrane region" description="Helical" evidence="7">
    <location>
        <begin position="240"/>
        <end position="259"/>
    </location>
</feature>
<gene>
    <name evidence="9" type="ORF">NVIE_024170</name>
</gene>
<dbReference type="Proteomes" id="UP000027093">
    <property type="component" value="Chromosome"/>
</dbReference>
<dbReference type="PANTHER" id="PTHR30151">
    <property type="entry name" value="ALKANE SULFONATE ABC TRANSPORTER-RELATED, MEMBRANE SUBUNIT"/>
    <property type="match status" value="1"/>
</dbReference>
<feature type="transmembrane region" description="Helical" evidence="7">
    <location>
        <begin position="115"/>
        <end position="135"/>
    </location>
</feature>
<reference evidence="9 10" key="1">
    <citation type="journal article" date="2014" name="Int. J. Syst. Evol. Microbiol.">
        <title>Nitrososphaera viennensis gen. nov., sp. nov., an aerobic and mesophilic, ammonia-oxidizing archaeon from soil and a member of the archaeal phylum Thaumarchaeota.</title>
        <authorList>
            <person name="Stieglmeier M."/>
            <person name="Klingl A."/>
            <person name="Alves R.J."/>
            <person name="Rittmann S.K."/>
            <person name="Melcher M."/>
            <person name="Leisch N."/>
            <person name="Schleper C."/>
        </authorList>
    </citation>
    <scope>NUCLEOTIDE SEQUENCE [LARGE SCALE GENOMIC DNA]</scope>
    <source>
        <strain evidence="9">EN76</strain>
    </source>
</reference>
<evidence type="ECO:0000313" key="10">
    <source>
        <dbReference type="Proteomes" id="UP000027093"/>
    </source>
</evidence>
<dbReference type="PANTHER" id="PTHR30151:SF0">
    <property type="entry name" value="ABC TRANSPORTER PERMEASE PROTEIN MJ0413-RELATED"/>
    <property type="match status" value="1"/>
</dbReference>
<accession>A0A060HU95</accession>
<evidence type="ECO:0000256" key="6">
    <source>
        <dbReference type="ARBA" id="ARBA00023136"/>
    </source>
</evidence>
<feature type="transmembrane region" description="Helical" evidence="7">
    <location>
        <begin position="141"/>
        <end position="162"/>
    </location>
</feature>
<dbReference type="HOGENOM" id="CLU_046113_1_4_2"/>
<keyword evidence="3" id="KW-1003">Cell membrane</keyword>
<feature type="transmembrane region" description="Helical" evidence="7">
    <location>
        <begin position="26"/>
        <end position="49"/>
    </location>
</feature>
<dbReference type="GeneID" id="74947658"/>
<keyword evidence="4 7" id="KW-0812">Transmembrane</keyword>
<comment type="subcellular location">
    <subcellularLocation>
        <location evidence="1 7">Cell membrane</location>
        <topology evidence="1 7">Multi-pass membrane protein</topology>
    </subcellularLocation>
</comment>
<comment type="similarity">
    <text evidence="7">Belongs to the binding-protein-dependent transport system permease family.</text>
</comment>
<feature type="transmembrane region" description="Helical" evidence="7">
    <location>
        <begin position="183"/>
        <end position="200"/>
    </location>
</feature>
<evidence type="ECO:0000256" key="3">
    <source>
        <dbReference type="ARBA" id="ARBA00022475"/>
    </source>
</evidence>
<proteinExistence type="inferred from homology"/>
<dbReference type="InterPro" id="IPR035906">
    <property type="entry name" value="MetI-like_sf"/>
</dbReference>
<dbReference type="InterPro" id="IPR000515">
    <property type="entry name" value="MetI-like"/>
</dbReference>
<dbReference type="PROSITE" id="PS50928">
    <property type="entry name" value="ABC_TM1"/>
    <property type="match status" value="1"/>
</dbReference>
<keyword evidence="2 7" id="KW-0813">Transport</keyword>
<dbReference type="Gene3D" id="1.10.3720.10">
    <property type="entry name" value="MetI-like"/>
    <property type="match status" value="1"/>
</dbReference>
<dbReference type="RefSeq" id="WP_084790799.1">
    <property type="nucleotide sequence ID" value="NZ_CP007536.1"/>
</dbReference>
<keyword evidence="6 7" id="KW-0472">Membrane</keyword>
<evidence type="ECO:0000256" key="7">
    <source>
        <dbReference type="RuleBase" id="RU363032"/>
    </source>
</evidence>
<feature type="domain" description="ABC transmembrane type-1" evidence="8">
    <location>
        <begin position="77"/>
        <end position="258"/>
    </location>
</feature>
<dbReference type="STRING" id="926571.NVIE_024170"/>
<evidence type="ECO:0000256" key="4">
    <source>
        <dbReference type="ARBA" id="ARBA00022692"/>
    </source>
</evidence>
<sequence length="277" mass="30071">MQEATVGKASNSIIKKTKSRFDTTDAANAFLFIAAFIGVWQLVFSLGIWPKVLMPSPAMVAQTIAGLVADSSLTVGMGVTMWRLFAGFAISVGIGGAVGLAMVKFPSFGKTLSSFAVGLLTFPSIAWVPFSILLIGFNDFGILFVLVMASVFSVMISTYSSIRNIPPLYIRAAKNMGASGFSLFRYVMIPAATPSLMIGLRQAWSFAWHALIGAEILITTLYGLGHVLHIGREFQDMGQIIAVMIAIFAIGLLFDRLVFMKLEEKVRARWGLDQHSQ</sequence>
<evidence type="ECO:0000256" key="1">
    <source>
        <dbReference type="ARBA" id="ARBA00004651"/>
    </source>
</evidence>
<dbReference type="Pfam" id="PF00528">
    <property type="entry name" value="BPD_transp_1"/>
    <property type="match status" value="1"/>
</dbReference>
<dbReference type="SUPFAM" id="SSF161098">
    <property type="entry name" value="MetI-like"/>
    <property type="match status" value="1"/>
</dbReference>
<protein>
    <submittedName>
        <fullName evidence="9">ABC uptake transporter, permease protein</fullName>
    </submittedName>
</protein>
<keyword evidence="10" id="KW-1185">Reference proteome</keyword>
<evidence type="ECO:0000313" key="9">
    <source>
        <dbReference type="EMBL" id="AIC16682.1"/>
    </source>
</evidence>
<dbReference type="EMBL" id="CP007536">
    <property type="protein sequence ID" value="AIC16682.1"/>
    <property type="molecule type" value="Genomic_DNA"/>
</dbReference>
<dbReference type="OrthoDB" id="50379at2157"/>
<name>A0A060HU95_9ARCH</name>
<feature type="transmembrane region" description="Helical" evidence="7">
    <location>
        <begin position="206"/>
        <end position="228"/>
    </location>
</feature>